<dbReference type="EMBL" id="CP087714">
    <property type="protein sequence ID" value="XAT64483.1"/>
    <property type="molecule type" value="Genomic_DNA"/>
</dbReference>
<gene>
    <name evidence="2" type="ORF">LPQ35_03690</name>
</gene>
<proteinExistence type="predicted"/>
<feature type="domain" description="Water stress and hypersensitive response" evidence="1">
    <location>
        <begin position="24"/>
        <end position="136"/>
    </location>
</feature>
<reference evidence="2 3" key="1">
    <citation type="submission" date="2021-11" db="EMBL/GenBank/DDBJ databases">
        <title>Whole genome of Geoglobus acetivorans.</title>
        <authorList>
            <person name="Liu D."/>
        </authorList>
    </citation>
    <scope>NUCLEOTIDE SEQUENCE [LARGE SCALE GENOMIC DNA]</scope>
    <source>
        <strain evidence="2 3">SBH6</strain>
    </source>
</reference>
<dbReference type="InterPro" id="IPR004864">
    <property type="entry name" value="LEA_2"/>
</dbReference>
<evidence type="ECO:0000313" key="3">
    <source>
        <dbReference type="Proteomes" id="UP001492541"/>
    </source>
</evidence>
<dbReference type="InterPro" id="IPR013783">
    <property type="entry name" value="Ig-like_fold"/>
</dbReference>
<accession>A0ABZ3H6Q1</accession>
<protein>
    <submittedName>
        <fullName evidence="2">LEA type 2 family protein</fullName>
    </submittedName>
</protein>
<dbReference type="Proteomes" id="UP001492541">
    <property type="component" value="Chromosome"/>
</dbReference>
<dbReference type="RefSeq" id="WP_193805839.1">
    <property type="nucleotide sequence ID" value="NZ_CP087714.1"/>
</dbReference>
<organism evidence="2 3">
    <name type="scientific">Geoglobus acetivorans</name>
    <dbReference type="NCBI Taxonomy" id="565033"/>
    <lineage>
        <taxon>Archaea</taxon>
        <taxon>Methanobacteriati</taxon>
        <taxon>Methanobacteriota</taxon>
        <taxon>Archaeoglobi</taxon>
        <taxon>Archaeoglobales</taxon>
        <taxon>Archaeoglobaceae</taxon>
        <taxon>Geoglobus</taxon>
    </lineage>
</organism>
<dbReference type="PROSITE" id="PS51257">
    <property type="entry name" value="PROKAR_LIPOPROTEIN"/>
    <property type="match status" value="1"/>
</dbReference>
<dbReference type="Gene3D" id="2.60.40.10">
    <property type="entry name" value="Immunoglobulins"/>
    <property type="match status" value="2"/>
</dbReference>
<dbReference type="Pfam" id="PF03168">
    <property type="entry name" value="LEA_2"/>
    <property type="match status" value="1"/>
</dbReference>
<evidence type="ECO:0000313" key="2">
    <source>
        <dbReference type="EMBL" id="XAT64483.1"/>
    </source>
</evidence>
<dbReference type="SMART" id="SM00769">
    <property type="entry name" value="WHy"/>
    <property type="match status" value="2"/>
</dbReference>
<feature type="domain" description="Water stress and hypersensitive response" evidence="1">
    <location>
        <begin position="159"/>
        <end position="277"/>
    </location>
</feature>
<dbReference type="SUPFAM" id="SSF117070">
    <property type="entry name" value="LEA14-like"/>
    <property type="match status" value="2"/>
</dbReference>
<keyword evidence="3" id="KW-1185">Reference proteome</keyword>
<evidence type="ECO:0000259" key="1">
    <source>
        <dbReference type="SMART" id="SM00769"/>
    </source>
</evidence>
<dbReference type="GeneID" id="90448757"/>
<name>A0ABZ3H6Q1_GEOAI</name>
<dbReference type="InterPro" id="IPR013990">
    <property type="entry name" value="WHy-dom"/>
</dbReference>
<sequence length="283" mass="31458">MRKVLAALLLLTAVFLFGCIEPKITNVDKKWGAVNNDYSELIVGIDIDNPLPFLPLKDVESSIFVNGIQIASGNAEKISASRITLSIKIDNDRIKDFWISHLANDEKSTILIKAVPVINLFVTEYRYPVEMEQNLETNIFGMDFGDRSIAVAGREIFALKDIKAERGKVTSEYTEILVRGTAINNAPAKVDIEKLEYKITLNDVVVGQGTARISRTLEPGESVELQVPIMIDNSKIPEWWVTHVKNGEKTVAKVSAKLYIKTAGVGYSLDFGETSEFRTHLAD</sequence>